<evidence type="ECO:0000256" key="1">
    <source>
        <dbReference type="SAM" id="MobiDB-lite"/>
    </source>
</evidence>
<feature type="region of interest" description="Disordered" evidence="1">
    <location>
        <begin position="1"/>
        <end position="41"/>
    </location>
</feature>
<dbReference type="AlphaFoldDB" id="K2HB49"/>
<comment type="caution">
    <text evidence="2">The sequence shown here is derived from an EMBL/GenBank/DDBJ whole genome shotgun (WGS) entry which is preliminary data.</text>
</comment>
<dbReference type="Proteomes" id="UP000006765">
    <property type="component" value="Unassembled WGS sequence"/>
</dbReference>
<keyword evidence="3" id="KW-1185">Reference proteome</keyword>
<protein>
    <submittedName>
        <fullName evidence="2">Uncharacterized protein</fullName>
    </submittedName>
</protein>
<evidence type="ECO:0000313" key="2">
    <source>
        <dbReference type="EMBL" id="EKE44683.1"/>
    </source>
</evidence>
<accession>K2HB49</accession>
<sequence length="41" mass="4222">MAAGQGHGTAFREWPDAMLADRPAAANPGSAMAGRWPATQP</sequence>
<reference evidence="2 3" key="1">
    <citation type="journal article" date="2012" name="J. Bacteriol.">
        <title>Draft Genome Sequence of Oceaniovalibus guishaninsula JLT2003T.</title>
        <authorList>
            <person name="Tang K."/>
            <person name="Liu K."/>
            <person name="Jiao N."/>
        </authorList>
    </citation>
    <scope>NUCLEOTIDE SEQUENCE [LARGE SCALE GENOMIC DNA]</scope>
    <source>
        <strain evidence="2 3">JLT2003</strain>
    </source>
</reference>
<evidence type="ECO:0000313" key="3">
    <source>
        <dbReference type="Proteomes" id="UP000006765"/>
    </source>
</evidence>
<dbReference type="EMBL" id="AMGO01000021">
    <property type="protein sequence ID" value="EKE44683.1"/>
    <property type="molecule type" value="Genomic_DNA"/>
</dbReference>
<gene>
    <name evidence="2" type="ORF">OCGS_1521</name>
</gene>
<name>K2HB49_9RHOB</name>
<organism evidence="2 3">
    <name type="scientific">Oceaniovalibus guishaninsula JLT2003</name>
    <dbReference type="NCBI Taxonomy" id="1231392"/>
    <lineage>
        <taxon>Bacteria</taxon>
        <taxon>Pseudomonadati</taxon>
        <taxon>Pseudomonadota</taxon>
        <taxon>Alphaproteobacteria</taxon>
        <taxon>Rhodobacterales</taxon>
        <taxon>Roseobacteraceae</taxon>
        <taxon>Oceaniovalibus</taxon>
    </lineage>
</organism>
<proteinExistence type="predicted"/>